<dbReference type="Proteomes" id="UP001165378">
    <property type="component" value="Unassembled WGS sequence"/>
</dbReference>
<evidence type="ECO:0000313" key="4">
    <source>
        <dbReference type="Proteomes" id="UP001165378"/>
    </source>
</evidence>
<dbReference type="InterPro" id="IPR050248">
    <property type="entry name" value="Polysacc_deacetylase_ArnD"/>
</dbReference>
<protein>
    <submittedName>
        <fullName evidence="3">Polysaccharide deacetylase family protein</fullName>
    </submittedName>
</protein>
<sequence>MPDVRGSRANRVRNAVALIAVLALTAIGCASGGGRHTGTGSPAPTGRPSSPGPQAAPDPHLGRGVPPAAAPAAPEAPVPPQAGPPPAAAPPAVSDALVRSTAGSGKKVALTFDDGPDPLWTPQVLALLDEYGAKATFCVVGEQARAHPGLLRRIVAKGHRLCDHSESHDQAISKLPEDRLRNQITGARDAILAALPGVEIAWFRAPGGDWSSKVRATAAGYGMKPLDWTVDSRDWERQGPDKILANVKRGLRPGGVVLMHDSGGERAQTVAALRRLLPWLVAQGYSFDFPA</sequence>
<dbReference type="PROSITE" id="PS51677">
    <property type="entry name" value="NODB"/>
    <property type="match status" value="1"/>
</dbReference>
<evidence type="ECO:0000259" key="2">
    <source>
        <dbReference type="PROSITE" id="PS51677"/>
    </source>
</evidence>
<feature type="domain" description="NodB homology" evidence="2">
    <location>
        <begin position="106"/>
        <end position="288"/>
    </location>
</feature>
<dbReference type="Gene3D" id="3.20.20.370">
    <property type="entry name" value="Glycoside hydrolase/deacetylase"/>
    <property type="match status" value="1"/>
</dbReference>
<dbReference type="InterPro" id="IPR002509">
    <property type="entry name" value="NODB_dom"/>
</dbReference>
<dbReference type="GO" id="GO:0016810">
    <property type="term" value="F:hydrolase activity, acting on carbon-nitrogen (but not peptide) bonds"/>
    <property type="evidence" value="ECO:0007669"/>
    <property type="project" value="InterPro"/>
</dbReference>
<comment type="caution">
    <text evidence="3">The sequence shown here is derived from an EMBL/GenBank/DDBJ whole genome shotgun (WGS) entry which is preliminary data.</text>
</comment>
<dbReference type="AlphaFoldDB" id="A0AA41U1U2"/>
<accession>A0AA41U1U2</accession>
<gene>
    <name evidence="3" type="ORF">LZ495_04350</name>
</gene>
<dbReference type="PANTHER" id="PTHR10587:SF137">
    <property type="entry name" value="4-DEOXY-4-FORMAMIDO-L-ARABINOSE-PHOSPHOUNDECAPRENOL DEFORMYLASE ARND-RELATED"/>
    <property type="match status" value="1"/>
</dbReference>
<dbReference type="RefSeq" id="WP_235050541.1">
    <property type="nucleotide sequence ID" value="NZ_JAKFHA010000002.1"/>
</dbReference>
<dbReference type="Pfam" id="PF01522">
    <property type="entry name" value="Polysacc_deac_1"/>
    <property type="match status" value="1"/>
</dbReference>
<dbReference type="SUPFAM" id="SSF88713">
    <property type="entry name" value="Glycoside hydrolase/deacetylase"/>
    <property type="match status" value="1"/>
</dbReference>
<dbReference type="PROSITE" id="PS51257">
    <property type="entry name" value="PROKAR_LIPOPROTEIN"/>
    <property type="match status" value="1"/>
</dbReference>
<dbReference type="InterPro" id="IPR011330">
    <property type="entry name" value="Glyco_hydro/deAcase_b/a-brl"/>
</dbReference>
<feature type="region of interest" description="Disordered" evidence="1">
    <location>
        <begin position="30"/>
        <end position="98"/>
    </location>
</feature>
<feature type="compositionally biased region" description="Pro residues" evidence="1">
    <location>
        <begin position="74"/>
        <end position="89"/>
    </location>
</feature>
<dbReference type="CDD" id="cd10917">
    <property type="entry name" value="CE4_NodB_like_6s_7s"/>
    <property type="match status" value="1"/>
</dbReference>
<dbReference type="GO" id="GO:0005975">
    <property type="term" value="P:carbohydrate metabolic process"/>
    <property type="evidence" value="ECO:0007669"/>
    <property type="project" value="InterPro"/>
</dbReference>
<evidence type="ECO:0000256" key="1">
    <source>
        <dbReference type="SAM" id="MobiDB-lite"/>
    </source>
</evidence>
<dbReference type="EMBL" id="JAKFHA010000002">
    <property type="protein sequence ID" value="MCF2526454.1"/>
    <property type="molecule type" value="Genomic_DNA"/>
</dbReference>
<reference evidence="3" key="1">
    <citation type="submission" date="2022-01" db="EMBL/GenBank/DDBJ databases">
        <title>Genome-Based Taxonomic Classification of the Phylum Actinobacteria.</title>
        <authorList>
            <person name="Gao Y."/>
        </authorList>
    </citation>
    <scope>NUCLEOTIDE SEQUENCE</scope>
    <source>
        <strain evidence="3">KLBMP 8922</strain>
    </source>
</reference>
<name>A0AA41U1U2_9ACTN</name>
<keyword evidence="4" id="KW-1185">Reference proteome</keyword>
<evidence type="ECO:0000313" key="3">
    <source>
        <dbReference type="EMBL" id="MCF2526454.1"/>
    </source>
</evidence>
<proteinExistence type="predicted"/>
<organism evidence="3 4">
    <name type="scientific">Yinghuangia soli</name>
    <dbReference type="NCBI Taxonomy" id="2908204"/>
    <lineage>
        <taxon>Bacteria</taxon>
        <taxon>Bacillati</taxon>
        <taxon>Actinomycetota</taxon>
        <taxon>Actinomycetes</taxon>
        <taxon>Kitasatosporales</taxon>
        <taxon>Streptomycetaceae</taxon>
        <taxon>Yinghuangia</taxon>
    </lineage>
</organism>
<dbReference type="PANTHER" id="PTHR10587">
    <property type="entry name" value="GLYCOSYL TRANSFERASE-RELATED"/>
    <property type="match status" value="1"/>
</dbReference>